<sequence length="447" mass="51386">MIDKTHLNKIFRKIKSRIITDISFVPGIIVLGFFILAIIVFNTKNSVVEEFIINFLPILEIDDTSTARAIYTTAAGGIISLTVFSFSMVMIVLNQAASNLSNRLLSGILSEKHHQITLGIYIGTIVYCFLMLYQVRASQSEQGDISTLGVFLCILMVLADIFLFIYFLNYVTQSVNYSRIIHKIHMSTKNKLNESIEDQIDRDEYQEDWMVSSLNNWYPVNSKETGYYQGIQKVNIGRIVGENGLKIYIPFQRGDFVVSGTPLLYLNMPIKNIQDETINEILNCFDFFNDQIIHTHFTYGFTRLTEIAVKALSPGINDPATALSCIHSLTDLHSICIYKMDKPVIYTDEGDPVVFIEPLKFEHLFRSSFDPIVNYGKADYQILYNVLKSIEKLLFLDEKRKYYNDIFNEYIDLLLTKAEKHLENPYEINRITSLSRTLRSKIKPEPL</sequence>
<accession>A0A4D7K7H6</accession>
<keyword evidence="1" id="KW-1133">Transmembrane helix</keyword>
<evidence type="ECO:0000313" key="2">
    <source>
        <dbReference type="EMBL" id="QCK16674.1"/>
    </source>
</evidence>
<feature type="transmembrane region" description="Helical" evidence="1">
    <location>
        <begin position="21"/>
        <end position="41"/>
    </location>
</feature>
<protein>
    <recommendedName>
        <fullName evidence="4">DUF2254 domain-containing protein</fullName>
    </recommendedName>
</protein>
<keyword evidence="3" id="KW-1185">Reference proteome</keyword>
<name>A0A4D7K7H6_9BACT</name>
<dbReference type="RefSeq" id="WP_137092265.1">
    <property type="nucleotide sequence ID" value="NZ_CP028923.1"/>
</dbReference>
<feature type="transmembrane region" description="Helical" evidence="1">
    <location>
        <begin position="69"/>
        <end position="93"/>
    </location>
</feature>
<evidence type="ECO:0000313" key="3">
    <source>
        <dbReference type="Proteomes" id="UP000298616"/>
    </source>
</evidence>
<keyword evidence="1" id="KW-0472">Membrane</keyword>
<dbReference type="KEGG" id="fpf:DCC35_19020"/>
<evidence type="ECO:0000256" key="1">
    <source>
        <dbReference type="SAM" id="Phobius"/>
    </source>
</evidence>
<feature type="transmembrane region" description="Helical" evidence="1">
    <location>
        <begin position="145"/>
        <end position="168"/>
    </location>
</feature>
<organism evidence="2 3">
    <name type="scientific">Mangrovivirga cuniculi</name>
    <dbReference type="NCBI Taxonomy" id="2715131"/>
    <lineage>
        <taxon>Bacteria</taxon>
        <taxon>Pseudomonadati</taxon>
        <taxon>Bacteroidota</taxon>
        <taxon>Cytophagia</taxon>
        <taxon>Cytophagales</taxon>
        <taxon>Mangrovivirgaceae</taxon>
        <taxon>Mangrovivirga</taxon>
    </lineage>
</organism>
<dbReference type="Proteomes" id="UP000298616">
    <property type="component" value="Chromosome"/>
</dbReference>
<keyword evidence="1" id="KW-0812">Transmembrane</keyword>
<feature type="transmembrane region" description="Helical" evidence="1">
    <location>
        <begin position="114"/>
        <end position="133"/>
    </location>
</feature>
<dbReference type="InterPro" id="IPR018723">
    <property type="entry name" value="DUF2254_membrane"/>
</dbReference>
<reference evidence="2 3" key="1">
    <citation type="submission" date="2018-04" db="EMBL/GenBank/DDBJ databases">
        <title>Complete genome uncultured novel isolate.</title>
        <authorList>
            <person name="Merlino G."/>
        </authorList>
    </citation>
    <scope>NUCLEOTIDE SEQUENCE [LARGE SCALE GENOMIC DNA]</scope>
    <source>
        <strain evidence="3">R1DC9</strain>
    </source>
</reference>
<evidence type="ECO:0008006" key="4">
    <source>
        <dbReference type="Google" id="ProtNLM"/>
    </source>
</evidence>
<proteinExistence type="predicted"/>
<dbReference type="EMBL" id="CP028923">
    <property type="protein sequence ID" value="QCK16674.1"/>
    <property type="molecule type" value="Genomic_DNA"/>
</dbReference>
<dbReference type="AlphaFoldDB" id="A0A4D7K7H6"/>
<gene>
    <name evidence="2" type="ORF">DCC35_19020</name>
</gene>
<dbReference type="Pfam" id="PF10011">
    <property type="entry name" value="DUF2254"/>
    <property type="match status" value="1"/>
</dbReference>
<dbReference type="OrthoDB" id="2955631at2"/>